<feature type="region of interest" description="Disordered" evidence="1">
    <location>
        <begin position="54"/>
        <end position="109"/>
    </location>
</feature>
<sequence length="144" mass="15976">MQLSFSFSLIFFLRQSTAHIEWEDVFTVIDPKLVEQWIFVSEHDLMHSRFAGSRGDGVEGELEQRAGEGPLSCDSDDAAPARDIGRTQSRANGSVRTCSSCQEPQEGGRLGTPAATNLLFEMITEAIPTVCRFSSLVSFIIFRK</sequence>
<accession>A0A1Q9C6A8</accession>
<keyword evidence="2" id="KW-0732">Signal</keyword>
<evidence type="ECO:0000313" key="4">
    <source>
        <dbReference type="Proteomes" id="UP000186817"/>
    </source>
</evidence>
<feature type="signal peptide" evidence="2">
    <location>
        <begin position="1"/>
        <end position="18"/>
    </location>
</feature>
<proteinExistence type="predicted"/>
<evidence type="ECO:0000256" key="1">
    <source>
        <dbReference type="SAM" id="MobiDB-lite"/>
    </source>
</evidence>
<comment type="caution">
    <text evidence="3">The sequence shown here is derived from an EMBL/GenBank/DDBJ whole genome shotgun (WGS) entry which is preliminary data.</text>
</comment>
<organism evidence="3 4">
    <name type="scientific">Symbiodinium microadriaticum</name>
    <name type="common">Dinoflagellate</name>
    <name type="synonym">Zooxanthella microadriatica</name>
    <dbReference type="NCBI Taxonomy" id="2951"/>
    <lineage>
        <taxon>Eukaryota</taxon>
        <taxon>Sar</taxon>
        <taxon>Alveolata</taxon>
        <taxon>Dinophyceae</taxon>
        <taxon>Suessiales</taxon>
        <taxon>Symbiodiniaceae</taxon>
        <taxon>Symbiodinium</taxon>
    </lineage>
</organism>
<keyword evidence="4" id="KW-1185">Reference proteome</keyword>
<evidence type="ECO:0000313" key="3">
    <source>
        <dbReference type="EMBL" id="OLP78437.1"/>
    </source>
</evidence>
<protein>
    <recommendedName>
        <fullName evidence="5">Secreted protein</fullName>
    </recommendedName>
</protein>
<dbReference type="OrthoDB" id="10557936at2759"/>
<dbReference type="AlphaFoldDB" id="A0A1Q9C6A8"/>
<dbReference type="EMBL" id="LSRX01001611">
    <property type="protein sequence ID" value="OLP78437.1"/>
    <property type="molecule type" value="Genomic_DNA"/>
</dbReference>
<feature type="compositionally biased region" description="Polar residues" evidence="1">
    <location>
        <begin position="86"/>
        <end position="103"/>
    </location>
</feature>
<evidence type="ECO:0000256" key="2">
    <source>
        <dbReference type="SAM" id="SignalP"/>
    </source>
</evidence>
<evidence type="ECO:0008006" key="5">
    <source>
        <dbReference type="Google" id="ProtNLM"/>
    </source>
</evidence>
<reference evidence="3 4" key="1">
    <citation type="submission" date="2016-02" db="EMBL/GenBank/DDBJ databases">
        <title>Genome analysis of coral dinoflagellate symbionts highlights evolutionary adaptations to a symbiotic lifestyle.</title>
        <authorList>
            <person name="Aranda M."/>
            <person name="Li Y."/>
            <person name="Liew Y.J."/>
            <person name="Baumgarten S."/>
            <person name="Simakov O."/>
            <person name="Wilson M."/>
            <person name="Piel J."/>
            <person name="Ashoor H."/>
            <person name="Bougouffa S."/>
            <person name="Bajic V.B."/>
            <person name="Ryu T."/>
            <person name="Ravasi T."/>
            <person name="Bayer T."/>
            <person name="Micklem G."/>
            <person name="Kim H."/>
            <person name="Bhak J."/>
            <person name="Lajeunesse T.C."/>
            <person name="Voolstra C.R."/>
        </authorList>
    </citation>
    <scope>NUCLEOTIDE SEQUENCE [LARGE SCALE GENOMIC DNA]</scope>
    <source>
        <strain evidence="3 4">CCMP2467</strain>
    </source>
</reference>
<gene>
    <name evidence="3" type="ORF">AK812_SmicGene41374</name>
</gene>
<feature type="chain" id="PRO_5013113476" description="Secreted protein" evidence="2">
    <location>
        <begin position="19"/>
        <end position="144"/>
    </location>
</feature>
<name>A0A1Q9C6A8_SYMMI</name>
<dbReference type="Proteomes" id="UP000186817">
    <property type="component" value="Unassembled WGS sequence"/>
</dbReference>